<dbReference type="SUPFAM" id="SSF52540">
    <property type="entry name" value="P-loop containing nucleoside triphosphate hydrolases"/>
    <property type="match status" value="1"/>
</dbReference>
<evidence type="ECO:0000256" key="2">
    <source>
        <dbReference type="ARBA" id="ARBA00022448"/>
    </source>
</evidence>
<proteinExistence type="inferred from homology"/>
<dbReference type="EMBL" id="CP025198">
    <property type="protein sequence ID" value="AXE39903.1"/>
    <property type="molecule type" value="Genomic_DNA"/>
</dbReference>
<dbReference type="GO" id="GO:0015421">
    <property type="term" value="F:ABC-type oligopeptide transporter activity"/>
    <property type="evidence" value="ECO:0007669"/>
    <property type="project" value="TreeGrafter"/>
</dbReference>
<protein>
    <recommendedName>
        <fullName evidence="11">Fatty acid ABC transporter ATP-binding/permease protein</fullName>
    </recommendedName>
</protein>
<keyword evidence="17" id="KW-1185">Reference proteome</keyword>
<dbReference type="KEGG" id="acij:JS278_02768"/>
<dbReference type="InterPro" id="IPR027417">
    <property type="entry name" value="P-loop_NTPase"/>
</dbReference>
<dbReference type="CDD" id="cd18547">
    <property type="entry name" value="ABC_6TM_Tm288_like"/>
    <property type="match status" value="1"/>
</dbReference>
<keyword evidence="8 13" id="KW-0472">Membrane</keyword>
<evidence type="ECO:0000259" key="14">
    <source>
        <dbReference type="PROSITE" id="PS50893"/>
    </source>
</evidence>
<evidence type="ECO:0000256" key="1">
    <source>
        <dbReference type="ARBA" id="ARBA00004651"/>
    </source>
</evidence>
<dbReference type="InterPro" id="IPR017871">
    <property type="entry name" value="ABC_transporter-like_CS"/>
</dbReference>
<reference evidence="16 17" key="1">
    <citation type="submission" date="2017-12" db="EMBL/GenBank/DDBJ databases">
        <title>The whole genome sequence of the Acidipropionibacterium virtanenii sp. nov. type strain JS278.</title>
        <authorList>
            <person name="Laine P."/>
            <person name="Deptula P."/>
            <person name="Varmanen P."/>
            <person name="Auvinen P."/>
        </authorList>
    </citation>
    <scope>NUCLEOTIDE SEQUENCE [LARGE SCALE GENOMIC DNA]</scope>
    <source>
        <strain evidence="16 17">JS278</strain>
    </source>
</reference>
<evidence type="ECO:0000256" key="5">
    <source>
        <dbReference type="ARBA" id="ARBA00022741"/>
    </source>
</evidence>
<dbReference type="Pfam" id="PF00664">
    <property type="entry name" value="ABC_membrane"/>
    <property type="match status" value="1"/>
</dbReference>
<feature type="transmembrane region" description="Helical" evidence="13">
    <location>
        <begin position="250"/>
        <end position="267"/>
    </location>
</feature>
<dbReference type="PROSITE" id="PS00211">
    <property type="entry name" value="ABC_TRANSPORTER_1"/>
    <property type="match status" value="1"/>
</dbReference>
<gene>
    <name evidence="16" type="ORF">JS278_02768</name>
</gene>
<feature type="transmembrane region" description="Helical" evidence="13">
    <location>
        <begin position="273"/>
        <end position="290"/>
    </location>
</feature>
<comment type="similarity">
    <text evidence="10">Belongs to the ABC transporter superfamily. Lipid exporter (TC 3.A.1.106) family.</text>
</comment>
<dbReference type="PROSITE" id="PS50929">
    <property type="entry name" value="ABC_TM1F"/>
    <property type="match status" value="1"/>
</dbReference>
<evidence type="ECO:0000256" key="13">
    <source>
        <dbReference type="SAM" id="Phobius"/>
    </source>
</evidence>
<dbReference type="InterPro" id="IPR003593">
    <property type="entry name" value="AAA+_ATPase"/>
</dbReference>
<keyword evidence="7 13" id="KW-1133">Transmembrane helix</keyword>
<evidence type="ECO:0000256" key="7">
    <source>
        <dbReference type="ARBA" id="ARBA00022989"/>
    </source>
</evidence>
<name>A0A344UXA5_9ACTN</name>
<dbReference type="FunFam" id="1.20.1560.10:FF:000011">
    <property type="entry name" value="Multidrug ABC transporter ATP-binding protein"/>
    <property type="match status" value="1"/>
</dbReference>
<comment type="subcellular location">
    <subcellularLocation>
        <location evidence="1">Cell membrane</location>
        <topology evidence="1">Multi-pass membrane protein</topology>
    </subcellularLocation>
</comment>
<feature type="region of interest" description="Disordered" evidence="12">
    <location>
        <begin position="1"/>
        <end position="55"/>
    </location>
</feature>
<evidence type="ECO:0000256" key="11">
    <source>
        <dbReference type="ARBA" id="ARBA00071747"/>
    </source>
</evidence>
<feature type="transmembrane region" description="Helical" evidence="13">
    <location>
        <begin position="350"/>
        <end position="374"/>
    </location>
</feature>
<dbReference type="InterPro" id="IPR036640">
    <property type="entry name" value="ABC1_TM_sf"/>
</dbReference>
<feature type="transmembrane region" description="Helical" evidence="13">
    <location>
        <begin position="73"/>
        <end position="95"/>
    </location>
</feature>
<dbReference type="PANTHER" id="PTHR43394">
    <property type="entry name" value="ATP-DEPENDENT PERMEASE MDL1, MITOCHONDRIAL"/>
    <property type="match status" value="1"/>
</dbReference>
<feature type="domain" description="ABC transporter" evidence="14">
    <location>
        <begin position="446"/>
        <end position="680"/>
    </location>
</feature>
<keyword evidence="4 13" id="KW-0812">Transmembrane</keyword>
<feature type="transmembrane region" description="Helical" evidence="13">
    <location>
        <begin position="170"/>
        <end position="197"/>
    </location>
</feature>
<evidence type="ECO:0000256" key="10">
    <source>
        <dbReference type="ARBA" id="ARBA00061644"/>
    </source>
</evidence>
<dbReference type="Gene3D" id="3.40.50.300">
    <property type="entry name" value="P-loop containing nucleotide triphosphate hydrolases"/>
    <property type="match status" value="1"/>
</dbReference>
<dbReference type="RefSeq" id="WP_342767025.1">
    <property type="nucleotide sequence ID" value="NZ_CP025198.1"/>
</dbReference>
<evidence type="ECO:0000256" key="12">
    <source>
        <dbReference type="SAM" id="MobiDB-lite"/>
    </source>
</evidence>
<evidence type="ECO:0000256" key="4">
    <source>
        <dbReference type="ARBA" id="ARBA00022692"/>
    </source>
</evidence>
<dbReference type="SMART" id="SM00382">
    <property type="entry name" value="AAA"/>
    <property type="match status" value="1"/>
</dbReference>
<dbReference type="Gene3D" id="1.20.1560.10">
    <property type="entry name" value="ABC transporter type 1, transmembrane domain"/>
    <property type="match status" value="1"/>
</dbReference>
<evidence type="ECO:0000259" key="15">
    <source>
        <dbReference type="PROSITE" id="PS50929"/>
    </source>
</evidence>
<evidence type="ECO:0000256" key="9">
    <source>
        <dbReference type="ARBA" id="ARBA00055053"/>
    </source>
</evidence>
<evidence type="ECO:0000256" key="3">
    <source>
        <dbReference type="ARBA" id="ARBA00022475"/>
    </source>
</evidence>
<keyword evidence="5" id="KW-0547">Nucleotide-binding</keyword>
<accession>A0A344UXA5</accession>
<comment type="function">
    <text evidence="9">ABC transporter involved in fatty acid import. Transmembrane domains (TMD) form a pore in the membrane and the ATP-binding domain (NBD) is responsible for energy generation.</text>
</comment>
<dbReference type="Pfam" id="PF00005">
    <property type="entry name" value="ABC_tran"/>
    <property type="match status" value="1"/>
</dbReference>
<evidence type="ECO:0000256" key="8">
    <source>
        <dbReference type="ARBA" id="ARBA00023136"/>
    </source>
</evidence>
<dbReference type="InterPro" id="IPR011527">
    <property type="entry name" value="ABC1_TM_dom"/>
</dbReference>
<dbReference type="PANTHER" id="PTHR43394:SF1">
    <property type="entry name" value="ATP-BINDING CASSETTE SUB-FAMILY B MEMBER 10, MITOCHONDRIAL"/>
    <property type="match status" value="1"/>
</dbReference>
<keyword evidence="6 16" id="KW-0067">ATP-binding</keyword>
<dbReference type="GO" id="GO:0016887">
    <property type="term" value="F:ATP hydrolysis activity"/>
    <property type="evidence" value="ECO:0007669"/>
    <property type="project" value="InterPro"/>
</dbReference>
<keyword evidence="2" id="KW-0813">Transport</keyword>
<dbReference type="SUPFAM" id="SSF90123">
    <property type="entry name" value="ABC transporter transmembrane region"/>
    <property type="match status" value="1"/>
</dbReference>
<dbReference type="GO" id="GO:0005886">
    <property type="term" value="C:plasma membrane"/>
    <property type="evidence" value="ECO:0007669"/>
    <property type="project" value="UniProtKB-SubCell"/>
</dbReference>
<dbReference type="AlphaFoldDB" id="A0A344UXA5"/>
<keyword evidence="3" id="KW-1003">Cell membrane</keyword>
<feature type="compositionally biased region" description="Gly residues" evidence="12">
    <location>
        <begin position="40"/>
        <end position="53"/>
    </location>
</feature>
<organism evidence="16 17">
    <name type="scientific">Acidipropionibacterium virtanenii</name>
    <dbReference type="NCBI Taxonomy" id="2057246"/>
    <lineage>
        <taxon>Bacteria</taxon>
        <taxon>Bacillati</taxon>
        <taxon>Actinomycetota</taxon>
        <taxon>Actinomycetes</taxon>
        <taxon>Propionibacteriales</taxon>
        <taxon>Propionibacteriaceae</taxon>
        <taxon>Acidipropionibacterium</taxon>
    </lineage>
</organism>
<dbReference type="GO" id="GO:0005524">
    <property type="term" value="F:ATP binding"/>
    <property type="evidence" value="ECO:0007669"/>
    <property type="project" value="UniProtKB-KW"/>
</dbReference>
<evidence type="ECO:0000313" key="16">
    <source>
        <dbReference type="EMBL" id="AXE39903.1"/>
    </source>
</evidence>
<dbReference type="InterPro" id="IPR003439">
    <property type="entry name" value="ABC_transporter-like_ATP-bd"/>
</dbReference>
<dbReference type="Proteomes" id="UP000251995">
    <property type="component" value="Chromosome"/>
</dbReference>
<dbReference type="PROSITE" id="PS50893">
    <property type="entry name" value="ABC_TRANSPORTER_2"/>
    <property type="match status" value="1"/>
</dbReference>
<dbReference type="InterPro" id="IPR039421">
    <property type="entry name" value="Type_1_exporter"/>
</dbReference>
<dbReference type="FunFam" id="3.40.50.300:FF:000287">
    <property type="entry name" value="Multidrug ABC transporter ATP-binding protein"/>
    <property type="match status" value="1"/>
</dbReference>
<sequence>MSATSQTPTPGKDPQAEASQKPGTLSKEEQQKIARQAARSGGGHGHGPGGGGQIAEKAVNFGPSLKRLLKELALNKAVIGIIIVIAAISVTLNVIGPKILGRATDVIFGGVIGKQLGNRIPQARGMTADQFISMAEKSGQAGQLGKFVDVLRQYDDIVIGHGIDFHKLGLVVLLALGVYVVSALLMFLQGFLLNTAVQQAIFRLRRKLSAKLDTLPLAYFDKQPRGELMSRMSNDIDNVAQTLQQTLQQLLNAVLMVIGVLIMMFWVSPLLAVISIVVIPVSGVVAALIGKRSQVQFAHVWKSTGELNAVVEEAYTGHALVKTFGRQDAVGAIFHDRNQELYQASFKAQFISGIIQPVMFLIGNINYVIVVLVGCLRVTSGQMPLGDVQAFIQYSRMFTQPITQIASMANLLQSGVASAERVFEVFDASEMSADEHGELATTQGRVAFENVSFSYSPDVPLITDLSLTAQPGQTVAIVGPTGAGKTTLVNLLMRFYEIDGGRITLDGTDIRSVPRAELRARIGMVLQDTWLFGGTIRENIAYGRPDASEEDIVKAARAAYVDRFVHSLPEGYDTVIDEEGSNVSVGEKQLITIARAFLAAPELLILDEATSSVDTRTEVLVQKAMNNLRQGRTSFVIAHRLSTIRDADLILVMEHGAIVEQGSHSELMAAEGAYYDLYESQFNSAVEEEEQPVH</sequence>
<feature type="domain" description="ABC transmembrane type-1" evidence="15">
    <location>
        <begin position="81"/>
        <end position="414"/>
    </location>
</feature>
<dbReference type="CDD" id="cd03254">
    <property type="entry name" value="ABCC_Glucan_exporter_like"/>
    <property type="match status" value="1"/>
</dbReference>
<evidence type="ECO:0000313" key="17">
    <source>
        <dbReference type="Proteomes" id="UP000251995"/>
    </source>
</evidence>
<evidence type="ECO:0000256" key="6">
    <source>
        <dbReference type="ARBA" id="ARBA00022840"/>
    </source>
</evidence>